<evidence type="ECO:0000256" key="2">
    <source>
        <dbReference type="ARBA" id="ARBA00009045"/>
    </source>
</evidence>
<dbReference type="InterPro" id="IPR050925">
    <property type="entry name" value="Rhomboid_protease_S54"/>
</dbReference>
<sequence>MQQTLTRSLVFFISGVYLLSLVQPNLQAELAMWGYGVQDGQYYRLLTVALVHGGWVHLICNMLALFSLGTPLENYYGRNKYIVLLFISLICGSLASFLFNPLQTVAVGASGMIFGLFGAFAVTGKRMGGNMREALTLIAVNMAIPLLIPGIDWKAHLGGLIGGALTALVLKPARGNNSYL</sequence>
<organism evidence="9">
    <name type="scientific">freshwater metagenome</name>
    <dbReference type="NCBI Taxonomy" id="449393"/>
    <lineage>
        <taxon>unclassified sequences</taxon>
        <taxon>metagenomes</taxon>
        <taxon>ecological metagenomes</taxon>
    </lineage>
</organism>
<dbReference type="GO" id="GO:0016020">
    <property type="term" value="C:membrane"/>
    <property type="evidence" value="ECO:0007669"/>
    <property type="project" value="UniProtKB-SubCell"/>
</dbReference>
<dbReference type="Gene3D" id="1.20.1540.10">
    <property type="entry name" value="Rhomboid-like"/>
    <property type="match status" value="1"/>
</dbReference>
<name>A0A6J6LED6_9ZZZZ</name>
<dbReference type="PANTHER" id="PTHR43731">
    <property type="entry name" value="RHOMBOID PROTEASE"/>
    <property type="match status" value="1"/>
</dbReference>
<evidence type="ECO:0000256" key="7">
    <source>
        <dbReference type="SAM" id="Phobius"/>
    </source>
</evidence>
<gene>
    <name evidence="9" type="ORF">UFOPK2252_00850</name>
</gene>
<feature type="transmembrane region" description="Helical" evidence="7">
    <location>
        <begin position="48"/>
        <end position="69"/>
    </location>
</feature>
<protein>
    <submittedName>
        <fullName evidence="9">Unannotated protein</fullName>
    </submittedName>
</protein>
<dbReference type="InterPro" id="IPR035952">
    <property type="entry name" value="Rhomboid-like_sf"/>
</dbReference>
<evidence type="ECO:0000313" key="9">
    <source>
        <dbReference type="EMBL" id="CAB4659568.1"/>
    </source>
</evidence>
<feature type="domain" description="Peptidase S54 rhomboid" evidence="8">
    <location>
        <begin position="40"/>
        <end position="170"/>
    </location>
</feature>
<comment type="similarity">
    <text evidence="2">Belongs to the peptidase S54 family.</text>
</comment>
<evidence type="ECO:0000256" key="4">
    <source>
        <dbReference type="ARBA" id="ARBA00022801"/>
    </source>
</evidence>
<dbReference type="EMBL" id="CAEZWN010000087">
    <property type="protein sequence ID" value="CAB4659568.1"/>
    <property type="molecule type" value="Genomic_DNA"/>
</dbReference>
<dbReference type="InterPro" id="IPR022764">
    <property type="entry name" value="Peptidase_S54_rhomboid_dom"/>
</dbReference>
<keyword evidence="5 7" id="KW-1133">Transmembrane helix</keyword>
<dbReference type="GO" id="GO:0004252">
    <property type="term" value="F:serine-type endopeptidase activity"/>
    <property type="evidence" value="ECO:0007669"/>
    <property type="project" value="InterPro"/>
</dbReference>
<dbReference type="Pfam" id="PF01694">
    <property type="entry name" value="Rhomboid"/>
    <property type="match status" value="1"/>
</dbReference>
<reference evidence="9" key="1">
    <citation type="submission" date="2020-05" db="EMBL/GenBank/DDBJ databases">
        <authorList>
            <person name="Chiriac C."/>
            <person name="Salcher M."/>
            <person name="Ghai R."/>
            <person name="Kavagutti S V."/>
        </authorList>
    </citation>
    <scope>NUCLEOTIDE SEQUENCE</scope>
</reference>
<evidence type="ECO:0000256" key="1">
    <source>
        <dbReference type="ARBA" id="ARBA00004141"/>
    </source>
</evidence>
<comment type="subcellular location">
    <subcellularLocation>
        <location evidence="1">Membrane</location>
        <topology evidence="1">Multi-pass membrane protein</topology>
    </subcellularLocation>
</comment>
<keyword evidence="3 7" id="KW-0812">Transmembrane</keyword>
<dbReference type="AlphaFoldDB" id="A0A6J6LED6"/>
<proteinExistence type="inferred from homology"/>
<dbReference type="SUPFAM" id="SSF144091">
    <property type="entry name" value="Rhomboid-like"/>
    <property type="match status" value="1"/>
</dbReference>
<evidence type="ECO:0000256" key="5">
    <source>
        <dbReference type="ARBA" id="ARBA00022989"/>
    </source>
</evidence>
<keyword evidence="4" id="KW-0378">Hydrolase</keyword>
<evidence type="ECO:0000256" key="3">
    <source>
        <dbReference type="ARBA" id="ARBA00022692"/>
    </source>
</evidence>
<feature type="transmembrane region" description="Helical" evidence="7">
    <location>
        <begin position="81"/>
        <end position="99"/>
    </location>
</feature>
<accession>A0A6J6LED6</accession>
<dbReference type="PANTHER" id="PTHR43731:SF14">
    <property type="entry name" value="PRESENILIN-ASSOCIATED RHOMBOID-LIKE PROTEIN, MITOCHONDRIAL"/>
    <property type="match status" value="1"/>
</dbReference>
<keyword evidence="6 7" id="KW-0472">Membrane</keyword>
<evidence type="ECO:0000259" key="8">
    <source>
        <dbReference type="Pfam" id="PF01694"/>
    </source>
</evidence>
<feature type="transmembrane region" description="Helical" evidence="7">
    <location>
        <begin position="105"/>
        <end position="122"/>
    </location>
</feature>
<evidence type="ECO:0000256" key="6">
    <source>
        <dbReference type="ARBA" id="ARBA00023136"/>
    </source>
</evidence>